<gene>
    <name evidence="5 8" type="primary">ftsA</name>
    <name evidence="8" type="ORF">COU09_01705</name>
</gene>
<dbReference type="NCBIfam" id="TIGR01174">
    <property type="entry name" value="ftsA"/>
    <property type="match status" value="1"/>
</dbReference>
<dbReference type="GO" id="GO:0043093">
    <property type="term" value="P:FtsZ-dependent cytokinesis"/>
    <property type="evidence" value="ECO:0007669"/>
    <property type="project" value="UniProtKB-UniRule"/>
</dbReference>
<sequence length="409" mass="44665">MSKFIVGLDVGSSQIKAAIAEQKNQNEFVLKDLKRFPSMGMRRGMIDNFSDAAQSIGRALQEINEDYPRSIRNLILSVGSEKVNIQTSKGVVAVSRADDEIYQDDIKRVTQSSQAINISPNRIILHPLTQEFIVDGEEGIRDPLGMTGKRLEANSLIIDDFAPAVNNLTKCIEDLGGGVLDVIFSPLASAEATLTKNQKELGVVLIDIGYGKTSIAIYEEQKLLHAAVVPIGSGHISNDLAIGLKIPVDVAEKIKLSFGSASAKKALKKDSIDLNKIDERAQGNASKKFIAQIIEARLTEIFEYVNEEMKKVDRENQLPAGAVLLGGGSKLPGLIDLAKEKLGFSVQLANPNLNFLQPDSAEISIEAEQIDFIPVIGLLLYNQLQYSPQSRIPGQAGSWLRQVLKYFIP</sequence>
<evidence type="ECO:0000256" key="4">
    <source>
        <dbReference type="ARBA" id="ARBA00023306"/>
    </source>
</evidence>
<dbReference type="SMART" id="SM00842">
    <property type="entry name" value="FtsA"/>
    <property type="match status" value="1"/>
</dbReference>
<dbReference type="GO" id="GO:0032153">
    <property type="term" value="C:cell division site"/>
    <property type="evidence" value="ECO:0007669"/>
    <property type="project" value="UniProtKB-UniRule"/>
</dbReference>
<comment type="similarity">
    <text evidence="5 6">Belongs to the FtsA/MreB family.</text>
</comment>
<evidence type="ECO:0000256" key="3">
    <source>
        <dbReference type="ARBA" id="ARBA00023136"/>
    </source>
</evidence>
<dbReference type="PANTHER" id="PTHR32432:SF4">
    <property type="entry name" value="CELL DIVISION PROTEIN FTSA"/>
    <property type="match status" value="1"/>
</dbReference>
<dbReference type="Pfam" id="PF14450">
    <property type="entry name" value="FtsA"/>
    <property type="match status" value="1"/>
</dbReference>
<comment type="function">
    <text evidence="5 6">Cell division protein that is involved in the assembly of the Z ring. May serve as a membrane anchor for the Z ring.</text>
</comment>
<reference evidence="9" key="1">
    <citation type="submission" date="2017-09" db="EMBL/GenBank/DDBJ databases">
        <title>Depth-based differentiation of microbial function through sediment-hosted aquifers and enrichment of novel symbionts in the deep terrestrial subsurface.</title>
        <authorList>
            <person name="Probst A.J."/>
            <person name="Ladd B."/>
            <person name="Jarett J.K."/>
            <person name="Geller-Mcgrath D.E."/>
            <person name="Sieber C.M.K."/>
            <person name="Emerson J.B."/>
            <person name="Anantharaman K."/>
            <person name="Thomas B.C."/>
            <person name="Malmstrom R."/>
            <person name="Stieglmeier M."/>
            <person name="Klingl A."/>
            <person name="Woyke T."/>
            <person name="Ryan C.M."/>
            <person name="Banfield J.F."/>
        </authorList>
    </citation>
    <scope>NUCLEOTIDE SEQUENCE [LARGE SCALE GENOMIC DNA]</scope>
</reference>
<dbReference type="InterPro" id="IPR020823">
    <property type="entry name" value="Cell_div_FtsA"/>
</dbReference>
<evidence type="ECO:0000259" key="7">
    <source>
        <dbReference type="SMART" id="SM00842"/>
    </source>
</evidence>
<comment type="subcellular location">
    <subcellularLocation>
        <location evidence="5">Cell membrane</location>
        <topology evidence="5">Peripheral membrane protein</topology>
        <orientation evidence="5">Cytoplasmic side</orientation>
    </subcellularLocation>
    <text evidence="5">Localizes to the Z ring in an FtsZ-dependent manner. Targeted to the membrane through a conserved C-terminal amphipathic helix.</text>
</comment>
<comment type="subunit">
    <text evidence="5">Self-interacts. Interacts with FtsZ.</text>
</comment>
<dbReference type="GO" id="GO:0009898">
    <property type="term" value="C:cytoplasmic side of plasma membrane"/>
    <property type="evidence" value="ECO:0007669"/>
    <property type="project" value="UniProtKB-UniRule"/>
</dbReference>
<dbReference type="HAMAP" id="MF_02033">
    <property type="entry name" value="FtsA"/>
    <property type="match status" value="1"/>
</dbReference>
<dbReference type="InterPro" id="IPR003494">
    <property type="entry name" value="SHS2_FtsA"/>
</dbReference>
<dbReference type="Pfam" id="PF02491">
    <property type="entry name" value="SHS2_FTSA"/>
    <property type="match status" value="1"/>
</dbReference>
<dbReference type="EMBL" id="PFBB01000017">
    <property type="protein sequence ID" value="PIR88546.1"/>
    <property type="molecule type" value="Genomic_DNA"/>
</dbReference>
<evidence type="ECO:0000313" key="8">
    <source>
        <dbReference type="EMBL" id="PIR88546.1"/>
    </source>
</evidence>
<dbReference type="Gene3D" id="3.30.1490.110">
    <property type="match status" value="1"/>
</dbReference>
<name>A0A2H0USB0_9BACT</name>
<keyword evidence="2 5" id="KW-0132">Cell division</keyword>
<dbReference type="InterPro" id="IPR050696">
    <property type="entry name" value="FtsA/MreB"/>
</dbReference>
<dbReference type="AlphaFoldDB" id="A0A2H0USB0"/>
<feature type="domain" description="SHS2" evidence="7">
    <location>
        <begin position="5"/>
        <end position="193"/>
    </location>
</feature>
<dbReference type="PANTHER" id="PTHR32432">
    <property type="entry name" value="CELL DIVISION PROTEIN FTSA-RELATED"/>
    <property type="match status" value="1"/>
</dbReference>
<evidence type="ECO:0000256" key="6">
    <source>
        <dbReference type="PIRNR" id="PIRNR003101"/>
    </source>
</evidence>
<keyword evidence="4 5" id="KW-0131">Cell cycle</keyword>
<dbReference type="SUPFAM" id="SSF53067">
    <property type="entry name" value="Actin-like ATPase domain"/>
    <property type="match status" value="2"/>
</dbReference>
<dbReference type="Proteomes" id="UP000229615">
    <property type="component" value="Unassembled WGS sequence"/>
</dbReference>
<evidence type="ECO:0000256" key="1">
    <source>
        <dbReference type="ARBA" id="ARBA00022475"/>
    </source>
</evidence>
<dbReference type="PIRSF" id="PIRSF003101">
    <property type="entry name" value="FtsA"/>
    <property type="match status" value="1"/>
</dbReference>
<keyword evidence="1 5" id="KW-1003">Cell membrane</keyword>
<evidence type="ECO:0000313" key="9">
    <source>
        <dbReference type="Proteomes" id="UP000229615"/>
    </source>
</evidence>
<evidence type="ECO:0000256" key="5">
    <source>
        <dbReference type="HAMAP-Rule" id="MF_02033"/>
    </source>
</evidence>
<protein>
    <recommendedName>
        <fullName evidence="5 6">Cell division protein FtsA</fullName>
    </recommendedName>
</protein>
<comment type="caution">
    <text evidence="8">The sequence shown here is derived from an EMBL/GenBank/DDBJ whole genome shotgun (WGS) entry which is preliminary data.</text>
</comment>
<dbReference type="CDD" id="cd24048">
    <property type="entry name" value="ASKHA_NBD_FtsA"/>
    <property type="match status" value="1"/>
</dbReference>
<dbReference type="InterPro" id="IPR043129">
    <property type="entry name" value="ATPase_NBD"/>
</dbReference>
<evidence type="ECO:0000256" key="2">
    <source>
        <dbReference type="ARBA" id="ARBA00022618"/>
    </source>
</evidence>
<dbReference type="Gene3D" id="3.30.420.40">
    <property type="match status" value="1"/>
</dbReference>
<proteinExistence type="inferred from homology"/>
<organism evidence="8 9">
    <name type="scientific">Candidatus Harrisonbacteria bacterium CG10_big_fil_rev_8_21_14_0_10_44_23</name>
    <dbReference type="NCBI Taxonomy" id="1974585"/>
    <lineage>
        <taxon>Bacteria</taxon>
        <taxon>Candidatus Harrisoniibacteriota</taxon>
    </lineage>
</organism>
<keyword evidence="3 5" id="KW-0472">Membrane</keyword>
<accession>A0A2H0USB0</accession>